<accession>X1U5F8</accession>
<keyword evidence="1" id="KW-1133">Transmembrane helix</keyword>
<feature type="transmembrane region" description="Helical" evidence="1">
    <location>
        <begin position="7"/>
        <end position="26"/>
    </location>
</feature>
<organism evidence="2">
    <name type="scientific">marine sediment metagenome</name>
    <dbReference type="NCBI Taxonomy" id="412755"/>
    <lineage>
        <taxon>unclassified sequences</taxon>
        <taxon>metagenomes</taxon>
        <taxon>ecological metagenomes</taxon>
    </lineage>
</organism>
<name>X1U5F8_9ZZZZ</name>
<comment type="caution">
    <text evidence="2">The sequence shown here is derived from an EMBL/GenBank/DDBJ whole genome shotgun (WGS) entry which is preliminary data.</text>
</comment>
<sequence length="63" mass="6725">MLLKSGIALISIGAIGIIIAICLEIVTGEPVYWLVMKFTAGLFGIGGPLLGWGLARRGRSRRK</sequence>
<keyword evidence="1" id="KW-0812">Transmembrane</keyword>
<evidence type="ECO:0000313" key="2">
    <source>
        <dbReference type="EMBL" id="GAI95055.1"/>
    </source>
</evidence>
<feature type="transmembrane region" description="Helical" evidence="1">
    <location>
        <begin position="32"/>
        <end position="55"/>
    </location>
</feature>
<protein>
    <submittedName>
        <fullName evidence="2">Uncharacterized protein</fullName>
    </submittedName>
</protein>
<proteinExistence type="predicted"/>
<keyword evidence="1" id="KW-0472">Membrane</keyword>
<dbReference type="EMBL" id="BARW01023382">
    <property type="protein sequence ID" value="GAI95055.1"/>
    <property type="molecule type" value="Genomic_DNA"/>
</dbReference>
<evidence type="ECO:0000256" key="1">
    <source>
        <dbReference type="SAM" id="Phobius"/>
    </source>
</evidence>
<dbReference type="AlphaFoldDB" id="X1U5F8"/>
<reference evidence="2" key="1">
    <citation type="journal article" date="2014" name="Front. Microbiol.">
        <title>High frequency of phylogenetically diverse reductive dehalogenase-homologous genes in deep subseafloor sedimentary metagenomes.</title>
        <authorList>
            <person name="Kawai M."/>
            <person name="Futagami T."/>
            <person name="Toyoda A."/>
            <person name="Takaki Y."/>
            <person name="Nishi S."/>
            <person name="Hori S."/>
            <person name="Arai W."/>
            <person name="Tsubouchi T."/>
            <person name="Morono Y."/>
            <person name="Uchiyama I."/>
            <person name="Ito T."/>
            <person name="Fujiyama A."/>
            <person name="Inagaki F."/>
            <person name="Takami H."/>
        </authorList>
    </citation>
    <scope>NUCLEOTIDE SEQUENCE</scope>
    <source>
        <strain evidence="2">Expedition CK06-06</strain>
    </source>
</reference>
<gene>
    <name evidence="2" type="ORF">S12H4_38796</name>
</gene>